<dbReference type="Pfam" id="PF13510">
    <property type="entry name" value="Fer2_4"/>
    <property type="match status" value="1"/>
</dbReference>
<comment type="caution">
    <text evidence="2">The sequence shown here is derived from an EMBL/GenBank/DDBJ whole genome shotgun (WGS) entry which is preliminary data.</text>
</comment>
<protein>
    <submittedName>
        <fullName evidence="2">(2Fe-2S)-binding protein</fullName>
    </submittedName>
</protein>
<dbReference type="SUPFAM" id="SSF54292">
    <property type="entry name" value="2Fe-2S ferredoxin-like"/>
    <property type="match status" value="1"/>
</dbReference>
<dbReference type="EMBL" id="JAMZFT010000004">
    <property type="protein sequence ID" value="MCP1337803.1"/>
    <property type="molecule type" value="Genomic_DNA"/>
</dbReference>
<keyword evidence="3" id="KW-1185">Reference proteome</keyword>
<organism evidence="2 3">
    <name type="scientific">Futiania mangrovi</name>
    <dbReference type="NCBI Taxonomy" id="2959716"/>
    <lineage>
        <taxon>Bacteria</taxon>
        <taxon>Pseudomonadati</taxon>
        <taxon>Pseudomonadota</taxon>
        <taxon>Alphaproteobacteria</taxon>
        <taxon>Futianiales</taxon>
        <taxon>Futianiaceae</taxon>
        <taxon>Futiania</taxon>
    </lineage>
</organism>
<dbReference type="GO" id="GO:0016491">
    <property type="term" value="F:oxidoreductase activity"/>
    <property type="evidence" value="ECO:0007669"/>
    <property type="project" value="UniProtKB-KW"/>
</dbReference>
<keyword evidence="1" id="KW-0560">Oxidoreductase</keyword>
<dbReference type="Proteomes" id="UP001055804">
    <property type="component" value="Unassembled WGS sequence"/>
</dbReference>
<dbReference type="RefSeq" id="WP_269333766.1">
    <property type="nucleotide sequence ID" value="NZ_JAMZFT010000004.1"/>
</dbReference>
<dbReference type="InterPro" id="IPR036010">
    <property type="entry name" value="2Fe-2S_ferredoxin-like_sf"/>
</dbReference>
<evidence type="ECO:0000313" key="3">
    <source>
        <dbReference type="Proteomes" id="UP001055804"/>
    </source>
</evidence>
<accession>A0A9J6PJ42</accession>
<proteinExistence type="predicted"/>
<dbReference type="AlphaFoldDB" id="A0A9J6PJ42"/>
<name>A0A9J6PJ42_9PROT</name>
<sequence>MKRSSEQPQVADLRVRRGFVRGAHVTFIVDGAEMEAPEGESLAVALFVNGRRTLRRSPRDANPRGMFCLMGSCQECVVTVDGRRVPSCMEPVRAGMVVVTGDPG</sequence>
<dbReference type="GO" id="GO:0051536">
    <property type="term" value="F:iron-sulfur cluster binding"/>
    <property type="evidence" value="ECO:0007669"/>
    <property type="project" value="InterPro"/>
</dbReference>
<dbReference type="InterPro" id="IPR042204">
    <property type="entry name" value="2Fe-2S-bd_N"/>
</dbReference>
<gene>
    <name evidence="2" type="ORF">NJQ99_15385</name>
</gene>
<reference evidence="2" key="1">
    <citation type="submission" date="2022-06" db="EMBL/GenBank/DDBJ databases">
        <title>Isolation and Genomics of Futiania mangrovii gen. nov., sp. nov., a Rare and Metabolically-versatile member in the Class Alphaproteobacteria.</title>
        <authorList>
            <person name="Liu L."/>
            <person name="Huang W.-C."/>
            <person name="Pan J."/>
            <person name="Li J."/>
            <person name="Huang Y."/>
            <person name="Du H."/>
            <person name="Liu Y."/>
            <person name="Li M."/>
        </authorList>
    </citation>
    <scope>NUCLEOTIDE SEQUENCE</scope>
    <source>
        <strain evidence="2">FT118</strain>
    </source>
</reference>
<evidence type="ECO:0000313" key="2">
    <source>
        <dbReference type="EMBL" id="MCP1337803.1"/>
    </source>
</evidence>
<evidence type="ECO:0000256" key="1">
    <source>
        <dbReference type="ARBA" id="ARBA00023002"/>
    </source>
</evidence>
<dbReference type="Gene3D" id="3.10.20.440">
    <property type="entry name" value="2Fe-2S iron-sulphur cluster binding domain, sarcosine oxidase, alpha subunit, N-terminal domain"/>
    <property type="match status" value="1"/>
</dbReference>